<accession>Q5BCV9</accession>
<evidence type="ECO:0000313" key="3">
    <source>
        <dbReference type="Proteomes" id="UP000000560"/>
    </source>
</evidence>
<dbReference type="eggNOG" id="ENOG502RXXF">
    <property type="taxonomic scope" value="Eukaryota"/>
</dbReference>
<dbReference type="OrthoDB" id="1663137at2759"/>
<reference evidence="3" key="2">
    <citation type="journal article" date="2009" name="Fungal Genet. Biol.">
        <title>The 2008 update of the Aspergillus nidulans genome annotation: a community effort.</title>
        <authorList>
            <person name="Wortman J.R."/>
            <person name="Gilsenan J.M."/>
            <person name="Joardar V."/>
            <person name="Deegan J."/>
            <person name="Clutterbuck J."/>
            <person name="Andersen M.R."/>
            <person name="Archer D."/>
            <person name="Bencina M."/>
            <person name="Braus G."/>
            <person name="Coutinho P."/>
            <person name="von Dohren H."/>
            <person name="Doonan J."/>
            <person name="Driessen A.J."/>
            <person name="Durek P."/>
            <person name="Espeso E."/>
            <person name="Fekete E."/>
            <person name="Flipphi M."/>
            <person name="Estrada C.G."/>
            <person name="Geysens S."/>
            <person name="Goldman G."/>
            <person name="de Groot P.W."/>
            <person name="Hansen K."/>
            <person name="Harris S.D."/>
            <person name="Heinekamp T."/>
            <person name="Helmstaedt K."/>
            <person name="Henrissat B."/>
            <person name="Hofmann G."/>
            <person name="Homan T."/>
            <person name="Horio T."/>
            <person name="Horiuchi H."/>
            <person name="James S."/>
            <person name="Jones M."/>
            <person name="Karaffa L."/>
            <person name="Karanyi Z."/>
            <person name="Kato M."/>
            <person name="Keller N."/>
            <person name="Kelly D.E."/>
            <person name="Kiel J.A."/>
            <person name="Kim J.M."/>
            <person name="van der Klei I.J."/>
            <person name="Klis F.M."/>
            <person name="Kovalchuk A."/>
            <person name="Krasevec N."/>
            <person name="Kubicek C.P."/>
            <person name="Liu B."/>
            <person name="Maccabe A."/>
            <person name="Meyer V."/>
            <person name="Mirabito P."/>
            <person name="Miskei M."/>
            <person name="Mos M."/>
            <person name="Mullins J."/>
            <person name="Nelson D.R."/>
            <person name="Nielsen J."/>
            <person name="Oakley B.R."/>
            <person name="Osmani S.A."/>
            <person name="Pakula T."/>
            <person name="Paszewski A."/>
            <person name="Paulsen I."/>
            <person name="Pilsyk S."/>
            <person name="Pocsi I."/>
            <person name="Punt P.J."/>
            <person name="Ram A.F."/>
            <person name="Ren Q."/>
            <person name="Robellet X."/>
            <person name="Robson G."/>
            <person name="Seiboth B."/>
            <person name="van Solingen P."/>
            <person name="Specht T."/>
            <person name="Sun J."/>
            <person name="Taheri-Talesh N."/>
            <person name="Takeshita N."/>
            <person name="Ussery D."/>
            <person name="vanKuyk P.A."/>
            <person name="Visser H."/>
            <person name="van de Vondervoort P.J."/>
            <person name="de Vries R.P."/>
            <person name="Walton J."/>
            <person name="Xiang X."/>
            <person name="Xiong Y."/>
            <person name="Zeng A.P."/>
            <person name="Brandt B.W."/>
            <person name="Cornell M.J."/>
            <person name="van den Hondel C.A."/>
            <person name="Visser J."/>
            <person name="Oliver S.G."/>
            <person name="Turner G."/>
        </authorList>
    </citation>
    <scope>GENOME REANNOTATION</scope>
    <source>
        <strain evidence="3">FGSC A4 / ATCC 38163 / CBS 112.46 / NRRL 194 / M139</strain>
    </source>
</reference>
<accession>C8VNB8</accession>
<dbReference type="CDD" id="cd04301">
    <property type="entry name" value="NAT_SF"/>
    <property type="match status" value="1"/>
</dbReference>
<dbReference type="SUPFAM" id="SSF55729">
    <property type="entry name" value="Acyl-CoA N-acyltransferases (Nat)"/>
    <property type="match status" value="1"/>
</dbReference>
<dbReference type="Proteomes" id="UP000000560">
    <property type="component" value="Chromosome VII"/>
</dbReference>
<evidence type="ECO:0000259" key="1">
    <source>
        <dbReference type="PROSITE" id="PS51186"/>
    </source>
</evidence>
<dbReference type="OMA" id="FAVTRML"/>
<dbReference type="VEuPathDB" id="FungiDB:AN1621"/>
<protein>
    <recommendedName>
        <fullName evidence="1">N-acetyltransferase domain-containing protein</fullName>
    </recommendedName>
</protein>
<feature type="domain" description="N-acetyltransferase" evidence="1">
    <location>
        <begin position="21"/>
        <end position="187"/>
    </location>
</feature>
<dbReference type="InterPro" id="IPR000182">
    <property type="entry name" value="GNAT_dom"/>
</dbReference>
<dbReference type="HOGENOM" id="CLU_013985_3_4_1"/>
<gene>
    <name evidence="2" type="ORF">ANIA_01621</name>
</gene>
<keyword evidence="3" id="KW-1185">Reference proteome</keyword>
<dbReference type="PROSITE" id="PS51186">
    <property type="entry name" value="GNAT"/>
    <property type="match status" value="1"/>
</dbReference>
<dbReference type="InterPro" id="IPR016181">
    <property type="entry name" value="Acyl_CoA_acyltransferase"/>
</dbReference>
<sequence length="204" mass="22863">MATPTSTSIPPTIVRLPKSHTLIRPFTPTTSDIQSLARHANNPKIAQYMRNAFPSPYKHSDASSWITFTMSQSPTHDFCICLESTNTVIGAIGLKPRTDIQHCSMELGYWVGEEYWGRGIATEAVEEFVRWIFSRDEFAHVVRLDAEVFDGNEGSKRVLEKAGFVFEARRRCAVEKGGVVLDTFTYAVIRDDLKTFGAANPTRS</sequence>
<dbReference type="InParanoid" id="Q5BCV9"/>
<organism evidence="2 3">
    <name type="scientific">Emericella nidulans (strain FGSC A4 / ATCC 38163 / CBS 112.46 / NRRL 194 / M139)</name>
    <name type="common">Aspergillus nidulans</name>
    <dbReference type="NCBI Taxonomy" id="227321"/>
    <lineage>
        <taxon>Eukaryota</taxon>
        <taxon>Fungi</taxon>
        <taxon>Dikarya</taxon>
        <taxon>Ascomycota</taxon>
        <taxon>Pezizomycotina</taxon>
        <taxon>Eurotiomycetes</taxon>
        <taxon>Eurotiomycetidae</taxon>
        <taxon>Eurotiales</taxon>
        <taxon>Aspergillaceae</taxon>
        <taxon>Aspergillus</taxon>
        <taxon>Aspergillus subgen. Nidulantes</taxon>
    </lineage>
</organism>
<name>Q5BCV9_EMENI</name>
<dbReference type="Pfam" id="PF13302">
    <property type="entry name" value="Acetyltransf_3"/>
    <property type="match status" value="1"/>
</dbReference>
<dbReference type="Gene3D" id="3.40.630.30">
    <property type="match status" value="1"/>
</dbReference>
<dbReference type="GO" id="GO:0016747">
    <property type="term" value="F:acyltransferase activity, transferring groups other than amino-acyl groups"/>
    <property type="evidence" value="ECO:0007669"/>
    <property type="project" value="InterPro"/>
</dbReference>
<proteinExistence type="predicted"/>
<dbReference type="PANTHER" id="PTHR43328">
    <property type="entry name" value="ACETYLTRANSFERASE-RELATED"/>
    <property type="match status" value="1"/>
</dbReference>
<dbReference type="AlphaFoldDB" id="Q5BCV9"/>
<dbReference type="PANTHER" id="PTHR43328:SF1">
    <property type="entry name" value="N-ACETYLTRANSFERASE DOMAIN-CONTAINING PROTEIN"/>
    <property type="match status" value="1"/>
</dbReference>
<dbReference type="RefSeq" id="XP_659225.1">
    <property type="nucleotide sequence ID" value="XM_654133.1"/>
</dbReference>
<evidence type="ECO:0000313" key="2">
    <source>
        <dbReference type="EMBL" id="CBF85237.1"/>
    </source>
</evidence>
<dbReference type="KEGG" id="ani:ANIA_01621"/>
<reference evidence="3" key="1">
    <citation type="journal article" date="2005" name="Nature">
        <title>Sequencing of Aspergillus nidulans and comparative analysis with A. fumigatus and A. oryzae.</title>
        <authorList>
            <person name="Galagan J.E."/>
            <person name="Calvo S.E."/>
            <person name="Cuomo C."/>
            <person name="Ma L.J."/>
            <person name="Wortman J.R."/>
            <person name="Batzoglou S."/>
            <person name="Lee S.I."/>
            <person name="Basturkmen M."/>
            <person name="Spevak C.C."/>
            <person name="Clutterbuck J."/>
            <person name="Kapitonov V."/>
            <person name="Jurka J."/>
            <person name="Scazzocchio C."/>
            <person name="Farman M."/>
            <person name="Butler J."/>
            <person name="Purcell S."/>
            <person name="Harris S."/>
            <person name="Braus G.H."/>
            <person name="Draht O."/>
            <person name="Busch S."/>
            <person name="D'Enfert C."/>
            <person name="Bouchier C."/>
            <person name="Goldman G.H."/>
            <person name="Bell-Pedersen D."/>
            <person name="Griffiths-Jones S."/>
            <person name="Doonan J.H."/>
            <person name="Yu J."/>
            <person name="Vienken K."/>
            <person name="Pain A."/>
            <person name="Freitag M."/>
            <person name="Selker E.U."/>
            <person name="Archer D.B."/>
            <person name="Penalva M.A."/>
            <person name="Oakley B.R."/>
            <person name="Momany M."/>
            <person name="Tanaka T."/>
            <person name="Kumagai T."/>
            <person name="Asai K."/>
            <person name="Machida M."/>
            <person name="Nierman W.C."/>
            <person name="Denning D.W."/>
            <person name="Caddick M."/>
            <person name="Hynes M."/>
            <person name="Paoletti M."/>
            <person name="Fischer R."/>
            <person name="Miller B."/>
            <person name="Dyer P."/>
            <person name="Sachs M.S."/>
            <person name="Osmani S.A."/>
            <person name="Birren B.W."/>
        </authorList>
    </citation>
    <scope>NUCLEOTIDE SEQUENCE [LARGE SCALE GENOMIC DNA]</scope>
    <source>
        <strain evidence="3">FGSC A4 / ATCC 38163 / CBS 112.46 / NRRL 194 / M139</strain>
    </source>
</reference>
<dbReference type="EMBL" id="BN001307">
    <property type="protein sequence ID" value="CBF85237.1"/>
    <property type="molecule type" value="Genomic_DNA"/>
</dbReference>
<dbReference type="GeneID" id="2875061"/>